<organism evidence="2 3">
    <name type="scientific">Faecalibacterium butyricigenerans</name>
    <dbReference type="NCBI Taxonomy" id="1851427"/>
    <lineage>
        <taxon>Bacteria</taxon>
        <taxon>Bacillati</taxon>
        <taxon>Bacillota</taxon>
        <taxon>Clostridia</taxon>
        <taxon>Eubacteriales</taxon>
        <taxon>Oscillospiraceae</taxon>
        <taxon>Faecalibacterium</taxon>
    </lineage>
</organism>
<proteinExistence type="predicted"/>
<keyword evidence="1" id="KW-1133">Transmembrane helix</keyword>
<keyword evidence="3" id="KW-1185">Reference proteome</keyword>
<protein>
    <submittedName>
        <fullName evidence="2">Uncharacterized protein</fullName>
    </submittedName>
</protein>
<feature type="transmembrane region" description="Helical" evidence="1">
    <location>
        <begin position="36"/>
        <end position="60"/>
    </location>
</feature>
<evidence type="ECO:0000313" key="2">
    <source>
        <dbReference type="EMBL" id="MCC2199230.1"/>
    </source>
</evidence>
<sequence>MQQREGFSARTLSLSTAAAELGRVILRAGQSGSVRAVLLGNVLATAALVLLVVFVSWNAARLRRPGFVGNCCCAAFLFWYLWELVRTAAMIQQVCWEQFSSMAFFGLLPLLLWAGWSFGCELYDRMAAVLGAFVVLGSLFCLLGLAGQLEWQNLVMGEAGRSFALPDAFFYPEYFSFPLLCAGKNASKISRKSALWLPLIPAIISSGYTLGLALLFGAPQGYPGYELLRAWSFGGISRFDAAFLLLWLAAAVFRLCFLVRTARLLCERLAGRPSGTADAEAAR</sequence>
<accession>A0ABS8F7N1</accession>
<name>A0ABS8F7N1_9FIRM</name>
<evidence type="ECO:0000256" key="1">
    <source>
        <dbReference type="SAM" id="Phobius"/>
    </source>
</evidence>
<dbReference type="EMBL" id="JAJEQL010000010">
    <property type="protein sequence ID" value="MCC2199230.1"/>
    <property type="molecule type" value="Genomic_DNA"/>
</dbReference>
<feature type="transmembrane region" description="Helical" evidence="1">
    <location>
        <begin position="94"/>
        <end position="114"/>
    </location>
</feature>
<feature type="transmembrane region" description="Helical" evidence="1">
    <location>
        <begin position="194"/>
        <end position="216"/>
    </location>
</feature>
<gene>
    <name evidence="2" type="ORF">LKD23_05575</name>
</gene>
<dbReference type="Proteomes" id="UP001430637">
    <property type="component" value="Unassembled WGS sequence"/>
</dbReference>
<evidence type="ECO:0000313" key="3">
    <source>
        <dbReference type="Proteomes" id="UP001430637"/>
    </source>
</evidence>
<feature type="transmembrane region" description="Helical" evidence="1">
    <location>
        <begin position="66"/>
        <end position="82"/>
    </location>
</feature>
<feature type="transmembrane region" description="Helical" evidence="1">
    <location>
        <begin position="236"/>
        <end position="259"/>
    </location>
</feature>
<feature type="transmembrane region" description="Helical" evidence="1">
    <location>
        <begin position="126"/>
        <end position="146"/>
    </location>
</feature>
<keyword evidence="1" id="KW-0812">Transmembrane</keyword>
<reference evidence="2" key="1">
    <citation type="submission" date="2021-10" db="EMBL/GenBank/DDBJ databases">
        <title>Anaerobic single-cell dispensing facilitates the cultivation of human gut bacteria.</title>
        <authorList>
            <person name="Afrizal A."/>
        </authorList>
    </citation>
    <scope>NUCLEOTIDE SEQUENCE</scope>
    <source>
        <strain evidence="2">CLA-AA-H233</strain>
    </source>
</reference>
<dbReference type="RefSeq" id="WP_227620808.1">
    <property type="nucleotide sequence ID" value="NZ_JAJEQL010000010.1"/>
</dbReference>
<keyword evidence="1" id="KW-0472">Membrane</keyword>
<comment type="caution">
    <text evidence="2">The sequence shown here is derived from an EMBL/GenBank/DDBJ whole genome shotgun (WGS) entry which is preliminary data.</text>
</comment>